<comment type="caution">
    <text evidence="7">The sequence shown here is derived from an EMBL/GenBank/DDBJ whole genome shotgun (WGS) entry which is preliminary data.</text>
</comment>
<dbReference type="Pfam" id="PF01810">
    <property type="entry name" value="LysE"/>
    <property type="match status" value="1"/>
</dbReference>
<keyword evidence="4 6" id="KW-1133">Transmembrane helix</keyword>
<evidence type="ECO:0000256" key="1">
    <source>
        <dbReference type="ARBA" id="ARBA00004651"/>
    </source>
</evidence>
<evidence type="ECO:0000256" key="3">
    <source>
        <dbReference type="ARBA" id="ARBA00022692"/>
    </source>
</evidence>
<organism evidence="7 8">
    <name type="scientific">Alloalcanivorax profundimaris</name>
    <dbReference type="NCBI Taxonomy" id="2735259"/>
    <lineage>
        <taxon>Bacteria</taxon>
        <taxon>Pseudomonadati</taxon>
        <taxon>Pseudomonadota</taxon>
        <taxon>Gammaproteobacteria</taxon>
        <taxon>Oceanospirillales</taxon>
        <taxon>Alcanivoracaceae</taxon>
        <taxon>Alloalcanivorax</taxon>
    </lineage>
</organism>
<evidence type="ECO:0000313" key="7">
    <source>
        <dbReference type="EMBL" id="MBF5057582.1"/>
    </source>
</evidence>
<proteinExistence type="predicted"/>
<evidence type="ECO:0000256" key="4">
    <source>
        <dbReference type="ARBA" id="ARBA00022989"/>
    </source>
</evidence>
<dbReference type="PANTHER" id="PTHR30086">
    <property type="entry name" value="ARGININE EXPORTER PROTEIN ARGO"/>
    <property type="match status" value="1"/>
</dbReference>
<name>A0ABS0ATX3_9GAMM</name>
<feature type="transmembrane region" description="Helical" evidence="6">
    <location>
        <begin position="6"/>
        <end position="27"/>
    </location>
</feature>
<evidence type="ECO:0000256" key="5">
    <source>
        <dbReference type="ARBA" id="ARBA00023136"/>
    </source>
</evidence>
<dbReference type="EMBL" id="ARXX01000050">
    <property type="protein sequence ID" value="MBF5057582.1"/>
    <property type="molecule type" value="Genomic_DNA"/>
</dbReference>
<feature type="transmembrane region" description="Helical" evidence="6">
    <location>
        <begin position="183"/>
        <end position="203"/>
    </location>
</feature>
<feature type="transmembrane region" description="Helical" evidence="6">
    <location>
        <begin position="39"/>
        <end position="62"/>
    </location>
</feature>
<keyword evidence="2" id="KW-1003">Cell membrane</keyword>
<evidence type="ECO:0000313" key="8">
    <source>
        <dbReference type="Proteomes" id="UP000662703"/>
    </source>
</evidence>
<dbReference type="PANTHER" id="PTHR30086:SF17">
    <property type="entry name" value="LYSE FAMILY TRANSLOCATOR"/>
    <property type="match status" value="1"/>
</dbReference>
<comment type="subcellular location">
    <subcellularLocation>
        <location evidence="1">Cell membrane</location>
        <topology evidence="1">Multi-pass membrane protein</topology>
    </subcellularLocation>
</comment>
<gene>
    <name evidence="7" type="ORF">Y5W_02876</name>
</gene>
<evidence type="ECO:0000256" key="6">
    <source>
        <dbReference type="SAM" id="Phobius"/>
    </source>
</evidence>
<keyword evidence="5 6" id="KW-0472">Membrane</keyword>
<sequence>MLDSFIPVAGAHFLALLSPGPDFILIARGALLSGWRASVRVCLGVALGNAVFIALAVGGFALIAPGGLLFRAVRWAGAVYLFYLGVRFWRAASAARGGVVGVGGAANAAPGAGFLAGLASALLNPKNGLFYMSLFSVLAARATPTGVQALYGLWMFTVVLGWDLLVARLLIARGRAPGVLRHGPWVERVAAVLMVALGMGVLLA</sequence>
<feature type="transmembrane region" description="Helical" evidence="6">
    <location>
        <begin position="68"/>
        <end position="86"/>
    </location>
</feature>
<dbReference type="InterPro" id="IPR001123">
    <property type="entry name" value="LeuE-type"/>
</dbReference>
<dbReference type="RefSeq" id="WP_194865770.1">
    <property type="nucleotide sequence ID" value="NZ_ARXX01000050.1"/>
</dbReference>
<feature type="transmembrane region" description="Helical" evidence="6">
    <location>
        <begin position="151"/>
        <end position="171"/>
    </location>
</feature>
<accession>A0ABS0ATX3</accession>
<protein>
    <submittedName>
        <fullName evidence="7">Lysine exporter protein LysE/YggA</fullName>
    </submittedName>
</protein>
<feature type="transmembrane region" description="Helical" evidence="6">
    <location>
        <begin position="98"/>
        <end position="123"/>
    </location>
</feature>
<keyword evidence="3 6" id="KW-0812">Transmembrane</keyword>
<reference evidence="7 8" key="1">
    <citation type="submission" date="2012-09" db="EMBL/GenBank/DDBJ databases">
        <title>Genome Sequence of alkane-degrading Bacterium Alcanivorax sp. 521-1.</title>
        <authorList>
            <person name="Lai Q."/>
            <person name="Shao Z."/>
        </authorList>
    </citation>
    <scope>NUCLEOTIDE SEQUENCE [LARGE SCALE GENOMIC DNA]</scope>
    <source>
        <strain evidence="7 8">521-1</strain>
    </source>
</reference>
<evidence type="ECO:0000256" key="2">
    <source>
        <dbReference type="ARBA" id="ARBA00022475"/>
    </source>
</evidence>
<dbReference type="Proteomes" id="UP000662703">
    <property type="component" value="Unassembled WGS sequence"/>
</dbReference>
<keyword evidence="8" id="KW-1185">Reference proteome</keyword>